<keyword evidence="13" id="KW-1185">Reference proteome</keyword>
<keyword evidence="10" id="KW-0472">Membrane</keyword>
<keyword evidence="7" id="KW-0067">ATP-binding</keyword>
<keyword evidence="8" id="KW-0902">Two-component regulatory system</keyword>
<name>A0A563VR73_9CYAN</name>
<dbReference type="PANTHER" id="PTHR24421">
    <property type="entry name" value="NITRATE/NITRITE SENSOR PROTEIN NARX-RELATED"/>
    <property type="match status" value="1"/>
</dbReference>
<reference evidence="12 13" key="1">
    <citation type="submission" date="2019-01" db="EMBL/GenBank/DDBJ databases">
        <authorList>
            <person name="Brito A."/>
        </authorList>
    </citation>
    <scope>NUCLEOTIDE SEQUENCE [LARGE SCALE GENOMIC DNA]</scope>
    <source>
        <strain evidence="12">1</strain>
    </source>
</reference>
<dbReference type="GO" id="GO:0046983">
    <property type="term" value="F:protein dimerization activity"/>
    <property type="evidence" value="ECO:0007669"/>
    <property type="project" value="InterPro"/>
</dbReference>
<dbReference type="Proteomes" id="UP000320055">
    <property type="component" value="Unassembled WGS sequence"/>
</dbReference>
<accession>A0A563VR73</accession>
<dbReference type="GO" id="GO:0016020">
    <property type="term" value="C:membrane"/>
    <property type="evidence" value="ECO:0007669"/>
    <property type="project" value="InterPro"/>
</dbReference>
<dbReference type="EC" id="2.7.13.3" evidence="2"/>
<feature type="transmembrane region" description="Helical" evidence="10">
    <location>
        <begin position="46"/>
        <end position="68"/>
    </location>
</feature>
<evidence type="ECO:0000256" key="1">
    <source>
        <dbReference type="ARBA" id="ARBA00000085"/>
    </source>
</evidence>
<feature type="transmembrane region" description="Helical" evidence="10">
    <location>
        <begin position="143"/>
        <end position="162"/>
    </location>
</feature>
<sequence length="434" mass="49457">MTGIILLIGQKYSSLKIFLFTNPYTATVNMKPAIRSSLSVQKMFRYVEWILIVGFIFYYSLLIANNILVLTAEQFWQLSFFYVAIAALSCIFPMGRSLWIKYAYICLEIFLVLATRYFSGLQVEHLMFVYIAKSCFFLRRKSVMILTVIVGILYVVILVGSLPQSIETFPYATADIDPSDPKLIKDFLISGIASYVMFSSFMIVLGNTLLAEQRSRQRAEELTRQVEGLATKLERVRIARDIHDSLGHTLTNLQIQLALAQEFREHKPDRAFKAIDLAKFLADQCVEDVSLKLQAIHQSDFNLDRALQSLLSQLQHHPGLKVSSEINLPQLPLQVSHHLYYIIKEGLTNIQKHSNADRIYLQCQATSDRITVRLEDNGRGFDPALSYPGFGLQGIKERVNILNGELKICTTPEVGTRIMVMIPKEMEIDRKKIS</sequence>
<dbReference type="Gene3D" id="1.20.5.1930">
    <property type="match status" value="1"/>
</dbReference>
<dbReference type="SUPFAM" id="SSF55874">
    <property type="entry name" value="ATPase domain of HSP90 chaperone/DNA topoisomerase II/histidine kinase"/>
    <property type="match status" value="1"/>
</dbReference>
<keyword evidence="10" id="KW-0812">Transmembrane</keyword>
<dbReference type="Pfam" id="PF02518">
    <property type="entry name" value="HATPase_c"/>
    <property type="match status" value="1"/>
</dbReference>
<dbReference type="GO" id="GO:0005524">
    <property type="term" value="F:ATP binding"/>
    <property type="evidence" value="ECO:0007669"/>
    <property type="project" value="UniProtKB-KW"/>
</dbReference>
<feature type="transmembrane region" description="Helical" evidence="10">
    <location>
        <begin position="187"/>
        <end position="210"/>
    </location>
</feature>
<dbReference type="OrthoDB" id="199946at2"/>
<keyword evidence="4" id="KW-0808">Transferase</keyword>
<evidence type="ECO:0000256" key="2">
    <source>
        <dbReference type="ARBA" id="ARBA00012438"/>
    </source>
</evidence>
<feature type="coiled-coil region" evidence="9">
    <location>
        <begin position="212"/>
        <end position="239"/>
    </location>
</feature>
<evidence type="ECO:0000256" key="8">
    <source>
        <dbReference type="ARBA" id="ARBA00023012"/>
    </source>
</evidence>
<evidence type="ECO:0000256" key="7">
    <source>
        <dbReference type="ARBA" id="ARBA00022840"/>
    </source>
</evidence>
<protein>
    <recommendedName>
        <fullName evidence="2">histidine kinase</fullName>
        <ecNumber evidence="2">2.7.13.3</ecNumber>
    </recommendedName>
</protein>
<keyword evidence="5" id="KW-0547">Nucleotide-binding</keyword>
<feature type="domain" description="Histidine kinase" evidence="11">
    <location>
        <begin position="237"/>
        <end position="426"/>
    </location>
</feature>
<evidence type="ECO:0000256" key="10">
    <source>
        <dbReference type="SAM" id="Phobius"/>
    </source>
</evidence>
<dbReference type="AlphaFoldDB" id="A0A563VR73"/>
<evidence type="ECO:0000256" key="5">
    <source>
        <dbReference type="ARBA" id="ARBA00022741"/>
    </source>
</evidence>
<dbReference type="CDD" id="cd16917">
    <property type="entry name" value="HATPase_UhpB-NarQ-NarX-like"/>
    <property type="match status" value="1"/>
</dbReference>
<evidence type="ECO:0000256" key="3">
    <source>
        <dbReference type="ARBA" id="ARBA00022553"/>
    </source>
</evidence>
<dbReference type="EMBL" id="CAACVJ010000135">
    <property type="protein sequence ID" value="VEP13767.1"/>
    <property type="molecule type" value="Genomic_DNA"/>
</dbReference>
<evidence type="ECO:0000256" key="9">
    <source>
        <dbReference type="SAM" id="Coils"/>
    </source>
</evidence>
<proteinExistence type="predicted"/>
<evidence type="ECO:0000256" key="4">
    <source>
        <dbReference type="ARBA" id="ARBA00022679"/>
    </source>
</evidence>
<dbReference type="SMART" id="SM00387">
    <property type="entry name" value="HATPase_c"/>
    <property type="match status" value="1"/>
</dbReference>
<dbReference type="InterPro" id="IPR036890">
    <property type="entry name" value="HATPase_C_sf"/>
</dbReference>
<dbReference type="InterPro" id="IPR011712">
    <property type="entry name" value="Sig_transdc_His_kin_sub3_dim/P"/>
</dbReference>
<comment type="catalytic activity">
    <reaction evidence="1">
        <text>ATP + protein L-histidine = ADP + protein N-phospho-L-histidine.</text>
        <dbReference type="EC" id="2.7.13.3"/>
    </reaction>
</comment>
<keyword evidence="3" id="KW-0597">Phosphoprotein</keyword>
<keyword evidence="9" id="KW-0175">Coiled coil</keyword>
<organism evidence="12 13">
    <name type="scientific">Hyella patelloides LEGE 07179</name>
    <dbReference type="NCBI Taxonomy" id="945734"/>
    <lineage>
        <taxon>Bacteria</taxon>
        <taxon>Bacillati</taxon>
        <taxon>Cyanobacteriota</taxon>
        <taxon>Cyanophyceae</taxon>
        <taxon>Pleurocapsales</taxon>
        <taxon>Hyellaceae</taxon>
        <taxon>Hyella</taxon>
    </lineage>
</organism>
<feature type="transmembrane region" description="Helical" evidence="10">
    <location>
        <begin position="75"/>
        <end position="94"/>
    </location>
</feature>
<dbReference type="PROSITE" id="PS50109">
    <property type="entry name" value="HIS_KIN"/>
    <property type="match status" value="1"/>
</dbReference>
<keyword evidence="10" id="KW-1133">Transmembrane helix</keyword>
<dbReference type="Gene3D" id="3.30.565.10">
    <property type="entry name" value="Histidine kinase-like ATPase, C-terminal domain"/>
    <property type="match status" value="1"/>
</dbReference>
<dbReference type="Pfam" id="PF07730">
    <property type="entry name" value="HisKA_3"/>
    <property type="match status" value="1"/>
</dbReference>
<evidence type="ECO:0000313" key="13">
    <source>
        <dbReference type="Proteomes" id="UP000320055"/>
    </source>
</evidence>
<dbReference type="GO" id="GO:0000155">
    <property type="term" value="F:phosphorelay sensor kinase activity"/>
    <property type="evidence" value="ECO:0007669"/>
    <property type="project" value="InterPro"/>
</dbReference>
<dbReference type="InterPro" id="IPR003594">
    <property type="entry name" value="HATPase_dom"/>
</dbReference>
<evidence type="ECO:0000313" key="12">
    <source>
        <dbReference type="EMBL" id="VEP13767.1"/>
    </source>
</evidence>
<keyword evidence="6" id="KW-0418">Kinase</keyword>
<dbReference type="PANTHER" id="PTHR24421:SF10">
    <property type="entry name" value="NITRATE_NITRITE SENSOR PROTEIN NARQ"/>
    <property type="match status" value="1"/>
</dbReference>
<evidence type="ECO:0000259" key="11">
    <source>
        <dbReference type="PROSITE" id="PS50109"/>
    </source>
</evidence>
<gene>
    <name evidence="12" type="ORF">H1P_220008</name>
</gene>
<dbReference type="InterPro" id="IPR005467">
    <property type="entry name" value="His_kinase_dom"/>
</dbReference>
<evidence type="ECO:0000256" key="6">
    <source>
        <dbReference type="ARBA" id="ARBA00022777"/>
    </source>
</evidence>
<dbReference type="InterPro" id="IPR050482">
    <property type="entry name" value="Sensor_HK_TwoCompSys"/>
</dbReference>